<evidence type="ECO:0000256" key="5">
    <source>
        <dbReference type="ARBA" id="ARBA00022895"/>
    </source>
</evidence>
<dbReference type="PANTHER" id="PTHR13989:SF33">
    <property type="entry name" value="CST COMPLEX SUBUNIT STN1"/>
    <property type="match status" value="1"/>
</dbReference>
<dbReference type="VEuPathDB" id="FungiDB:AMAG_02825"/>
<evidence type="ECO:0000313" key="11">
    <source>
        <dbReference type="Proteomes" id="UP000054350"/>
    </source>
</evidence>
<dbReference type="Proteomes" id="UP000054350">
    <property type="component" value="Unassembled WGS sequence"/>
</dbReference>
<gene>
    <name evidence="10" type="ORF">AMAG_02825</name>
</gene>
<protein>
    <recommendedName>
        <fullName evidence="3">CST complex subunit STN1</fullName>
    </recommendedName>
    <alternativeName>
        <fullName evidence="8">Suppressor of cdc thirteen homolog</fullName>
    </alternativeName>
</protein>
<feature type="region of interest" description="Disordered" evidence="9">
    <location>
        <begin position="178"/>
        <end position="202"/>
    </location>
</feature>
<keyword evidence="5" id="KW-0779">Telomere</keyword>
<dbReference type="eggNOG" id="KOG3108">
    <property type="taxonomic scope" value="Eukaryota"/>
</dbReference>
<keyword evidence="6" id="KW-0238">DNA-binding</keyword>
<name>A0A0L0S3U1_ALLM3</name>
<dbReference type="SUPFAM" id="SSF50249">
    <property type="entry name" value="Nucleic acid-binding proteins"/>
    <property type="match status" value="1"/>
</dbReference>
<evidence type="ECO:0000313" key="10">
    <source>
        <dbReference type="EMBL" id="KNE57070.1"/>
    </source>
</evidence>
<accession>A0A0L0S3U1</accession>
<evidence type="ECO:0000256" key="3">
    <source>
        <dbReference type="ARBA" id="ARBA00017411"/>
    </source>
</evidence>
<dbReference type="AlphaFoldDB" id="A0A0L0S3U1"/>
<evidence type="ECO:0000256" key="6">
    <source>
        <dbReference type="ARBA" id="ARBA00023125"/>
    </source>
</evidence>
<evidence type="ECO:0000256" key="7">
    <source>
        <dbReference type="ARBA" id="ARBA00023242"/>
    </source>
</evidence>
<dbReference type="InterPro" id="IPR012340">
    <property type="entry name" value="NA-bd_OB-fold"/>
</dbReference>
<keyword evidence="11" id="KW-1185">Reference proteome</keyword>
<dbReference type="EMBL" id="GG745331">
    <property type="protein sequence ID" value="KNE57070.1"/>
    <property type="molecule type" value="Genomic_DNA"/>
</dbReference>
<dbReference type="InterPro" id="IPR040260">
    <property type="entry name" value="RFA2-like"/>
</dbReference>
<dbReference type="GO" id="GO:0000781">
    <property type="term" value="C:chromosome, telomeric region"/>
    <property type="evidence" value="ECO:0007669"/>
    <property type="project" value="UniProtKB-SubCell"/>
</dbReference>
<dbReference type="Gene3D" id="2.40.50.140">
    <property type="entry name" value="Nucleic acid-binding proteins"/>
    <property type="match status" value="1"/>
</dbReference>
<evidence type="ECO:0000256" key="4">
    <source>
        <dbReference type="ARBA" id="ARBA00022454"/>
    </source>
</evidence>
<dbReference type="GO" id="GO:0003677">
    <property type="term" value="F:DNA binding"/>
    <property type="evidence" value="ECO:0007669"/>
    <property type="project" value="UniProtKB-KW"/>
</dbReference>
<keyword evidence="4" id="KW-0158">Chromosome</keyword>
<evidence type="ECO:0000256" key="1">
    <source>
        <dbReference type="ARBA" id="ARBA00004123"/>
    </source>
</evidence>
<reference evidence="11" key="2">
    <citation type="submission" date="2009-11" db="EMBL/GenBank/DDBJ databases">
        <title>The Genome Sequence of Allomyces macrogynus strain ATCC 38327.</title>
        <authorList>
            <consortium name="The Broad Institute Genome Sequencing Platform"/>
            <person name="Russ C."/>
            <person name="Cuomo C."/>
            <person name="Shea T."/>
            <person name="Young S.K."/>
            <person name="Zeng Q."/>
            <person name="Koehrsen M."/>
            <person name="Haas B."/>
            <person name="Borodovsky M."/>
            <person name="Guigo R."/>
            <person name="Alvarado L."/>
            <person name="Berlin A."/>
            <person name="Borenstein D."/>
            <person name="Chen Z."/>
            <person name="Engels R."/>
            <person name="Freedman E."/>
            <person name="Gellesch M."/>
            <person name="Goldberg J."/>
            <person name="Griggs A."/>
            <person name="Gujja S."/>
            <person name="Heiman D."/>
            <person name="Hepburn T."/>
            <person name="Howarth C."/>
            <person name="Jen D."/>
            <person name="Larson L."/>
            <person name="Lewis B."/>
            <person name="Mehta T."/>
            <person name="Park D."/>
            <person name="Pearson M."/>
            <person name="Roberts A."/>
            <person name="Saif S."/>
            <person name="Shenoy N."/>
            <person name="Sisk P."/>
            <person name="Stolte C."/>
            <person name="Sykes S."/>
            <person name="Walk T."/>
            <person name="White J."/>
            <person name="Yandava C."/>
            <person name="Burger G."/>
            <person name="Gray M.W."/>
            <person name="Holland P.W.H."/>
            <person name="King N."/>
            <person name="Lang F.B.F."/>
            <person name="Roger A.J."/>
            <person name="Ruiz-Trillo I."/>
            <person name="Lander E."/>
            <person name="Nusbaum C."/>
        </authorList>
    </citation>
    <scope>NUCLEOTIDE SEQUENCE [LARGE SCALE GENOMIC DNA]</scope>
    <source>
        <strain evidence="11">ATCC 38327</strain>
    </source>
</reference>
<dbReference type="PANTHER" id="PTHR13989">
    <property type="entry name" value="REPLICATION PROTEIN A-RELATED"/>
    <property type="match status" value="1"/>
</dbReference>
<sequence>MDPAPRRFGILDAQVPLLGAHFEHLAPHPQCSDLTCIYGFPLNRVSVTGVAVDAIVRQSRLLFSLDDGTGTVVSCLQWLPSTAAQVQDLSLLGITVPDIGTVVRAHGTIGRFHDQWQLTVACDDVIRDPNEELLDHLLSRTQKNAGVSVARMLQPRMQSGALVFVALMQDPALVAHERAEQSQDPPEITIPRHCKTSCGRAT</sequence>
<evidence type="ECO:0000256" key="8">
    <source>
        <dbReference type="ARBA" id="ARBA00030039"/>
    </source>
</evidence>
<keyword evidence="7" id="KW-0539">Nucleus</keyword>
<evidence type="ECO:0000256" key="9">
    <source>
        <dbReference type="SAM" id="MobiDB-lite"/>
    </source>
</evidence>
<proteinExistence type="predicted"/>
<comment type="subcellular location">
    <subcellularLocation>
        <location evidence="2">Chromosome</location>
        <location evidence="2">Telomere</location>
    </subcellularLocation>
    <subcellularLocation>
        <location evidence="1">Nucleus</location>
    </subcellularLocation>
</comment>
<reference evidence="10 11" key="1">
    <citation type="submission" date="2009-11" db="EMBL/GenBank/DDBJ databases">
        <title>Annotation of Allomyces macrogynus ATCC 38327.</title>
        <authorList>
            <consortium name="The Broad Institute Genome Sequencing Platform"/>
            <person name="Russ C."/>
            <person name="Cuomo C."/>
            <person name="Burger G."/>
            <person name="Gray M.W."/>
            <person name="Holland P.W.H."/>
            <person name="King N."/>
            <person name="Lang F.B.F."/>
            <person name="Roger A.J."/>
            <person name="Ruiz-Trillo I."/>
            <person name="Young S.K."/>
            <person name="Zeng Q."/>
            <person name="Gargeya S."/>
            <person name="Fitzgerald M."/>
            <person name="Haas B."/>
            <person name="Abouelleil A."/>
            <person name="Alvarado L."/>
            <person name="Arachchi H.M."/>
            <person name="Berlin A."/>
            <person name="Chapman S.B."/>
            <person name="Gearin G."/>
            <person name="Goldberg J."/>
            <person name="Griggs A."/>
            <person name="Gujja S."/>
            <person name="Hansen M."/>
            <person name="Heiman D."/>
            <person name="Howarth C."/>
            <person name="Larimer J."/>
            <person name="Lui A."/>
            <person name="MacDonald P.J.P."/>
            <person name="McCowen C."/>
            <person name="Montmayeur A."/>
            <person name="Murphy C."/>
            <person name="Neiman D."/>
            <person name="Pearson M."/>
            <person name="Priest M."/>
            <person name="Roberts A."/>
            <person name="Saif S."/>
            <person name="Shea T."/>
            <person name="Sisk P."/>
            <person name="Stolte C."/>
            <person name="Sykes S."/>
            <person name="Wortman J."/>
            <person name="Nusbaum C."/>
            <person name="Birren B."/>
        </authorList>
    </citation>
    <scope>NUCLEOTIDE SEQUENCE [LARGE SCALE GENOMIC DNA]</scope>
    <source>
        <strain evidence="10 11">ATCC 38327</strain>
    </source>
</reference>
<organism evidence="10 11">
    <name type="scientific">Allomyces macrogynus (strain ATCC 38327)</name>
    <name type="common">Allomyces javanicus var. macrogynus</name>
    <dbReference type="NCBI Taxonomy" id="578462"/>
    <lineage>
        <taxon>Eukaryota</taxon>
        <taxon>Fungi</taxon>
        <taxon>Fungi incertae sedis</taxon>
        <taxon>Blastocladiomycota</taxon>
        <taxon>Blastocladiomycetes</taxon>
        <taxon>Blastocladiales</taxon>
        <taxon>Blastocladiaceae</taxon>
        <taxon>Allomyces</taxon>
    </lineage>
</organism>
<evidence type="ECO:0000256" key="2">
    <source>
        <dbReference type="ARBA" id="ARBA00004574"/>
    </source>
</evidence>
<dbReference type="GO" id="GO:0005634">
    <property type="term" value="C:nucleus"/>
    <property type="evidence" value="ECO:0007669"/>
    <property type="project" value="UniProtKB-SubCell"/>
</dbReference>
<dbReference type="OrthoDB" id="77828at2759"/>